<comment type="caution">
    <text evidence="7">The sequence shown here is derived from an EMBL/GenBank/DDBJ whole genome shotgun (WGS) entry which is preliminary data.</text>
</comment>
<dbReference type="InterPro" id="IPR010335">
    <property type="entry name" value="Mesothelin"/>
</dbReference>
<evidence type="ECO:0000313" key="7">
    <source>
        <dbReference type="EMBL" id="KAH0631752.1"/>
    </source>
</evidence>
<dbReference type="Proteomes" id="UP000826234">
    <property type="component" value="Unassembled WGS sequence"/>
</dbReference>
<dbReference type="Pfam" id="PF06060">
    <property type="entry name" value="Mesothelin"/>
    <property type="match status" value="1"/>
</dbReference>
<organism evidence="7 8">
    <name type="scientific">Phrynosoma platyrhinos</name>
    <name type="common">Desert horned lizard</name>
    <dbReference type="NCBI Taxonomy" id="52577"/>
    <lineage>
        <taxon>Eukaryota</taxon>
        <taxon>Metazoa</taxon>
        <taxon>Chordata</taxon>
        <taxon>Craniata</taxon>
        <taxon>Vertebrata</taxon>
        <taxon>Euteleostomi</taxon>
        <taxon>Lepidosauria</taxon>
        <taxon>Squamata</taxon>
        <taxon>Bifurcata</taxon>
        <taxon>Unidentata</taxon>
        <taxon>Episquamata</taxon>
        <taxon>Toxicofera</taxon>
        <taxon>Iguania</taxon>
        <taxon>Phrynosomatidae</taxon>
        <taxon>Phrynosomatinae</taxon>
        <taxon>Phrynosoma</taxon>
    </lineage>
</organism>
<keyword evidence="8" id="KW-1185">Reference proteome</keyword>
<gene>
    <name evidence="7" type="ORF">JD844_019518</name>
</gene>
<evidence type="ECO:0000256" key="1">
    <source>
        <dbReference type="ARBA" id="ARBA00004370"/>
    </source>
</evidence>
<comment type="subcellular location">
    <subcellularLocation>
        <location evidence="1">Membrane</location>
    </subcellularLocation>
</comment>
<dbReference type="PANTHER" id="PTHR23412">
    <property type="entry name" value="STEREOCILIN RELATED"/>
    <property type="match status" value="1"/>
</dbReference>
<protein>
    <recommendedName>
        <fullName evidence="9">Mesothelin</fullName>
    </recommendedName>
</protein>
<evidence type="ECO:0000256" key="3">
    <source>
        <dbReference type="ARBA" id="ARBA00022729"/>
    </source>
</evidence>
<evidence type="ECO:0008006" key="9">
    <source>
        <dbReference type="Google" id="ProtNLM"/>
    </source>
</evidence>
<sequence>ALQPGLMLQKFAKKWGATMSKYLRTSAIWFVTIIKGLDAEFMKMSLPVRMDILHSFQLPYLKGLDSNNSSLRCYSSNASFSAFLEERFQSVNKLNEDIAMFQGREEEIYYSIKAYLAATNAKPRCYNISDPGTSDWLVIYFGSYIRYASARDMRLLTNNSANIFQDLAFNRDNLELFHRYQVREDLAEMYADALLTVDSDFSLTRRNAGQLLCFAQRSTLIPGLSPDEALSLIAQVNLHCNSSRPSSSDRQLATMLVAQVKTFDSQTLVALGQQAMGLTTDQISNLTTDVLRDPKVLESLGRVTSWNRGQSQMLVNEILRSNFTLDTSEKFESLGTLAQGLPSTIFDSISADLAIELAKNANFVSSLNQSPEHLRKAFVGKILSKSSSLSDILNNIPDELVDQVPNSLLVFRGEIPDLRKINEKQWSPQQVRALALLIDLHGLLLETTWPECFQCNAASKLSAEQLSSLVQEVKIKNANLSEGQFLNDKDPVSSSLDEVDKANCEVFYTLASQGDLSLLANGSIQRTRLLENALSCFGVTGTSLSKEQLRQLGGFVCDMEAATIQDSDPGILENLKLCPDLTDSQRAAFNVLLSSGKTSYGAPESWNDGSLEALGPLAFYINRTIWDPINKQERVIFFRNVADTFDSQSPVQKKKTMLFLKAIAPKPASPPRSKRATEVCQTDPITASTMEDPLFIIQYDSAQQFDACLSNEIYPDGIPEDQLKLLGVLSHQYSAEEISKWKVTSSDTLAALLSPDNGAWDAAQLRQLVARYMESGGTLTSPLLDLLGGKYLCYLDEEQLKQIDPDSIRHAEKLDISTCGAHAEDLKELARSQVDMDINTFVHLNPEELQVSSDAE</sequence>
<dbReference type="InterPro" id="IPR026664">
    <property type="entry name" value="Stereocilin-rel"/>
</dbReference>
<feature type="non-terminal residue" evidence="7">
    <location>
        <position position="1"/>
    </location>
</feature>
<evidence type="ECO:0000256" key="2">
    <source>
        <dbReference type="ARBA" id="ARBA00011016"/>
    </source>
</evidence>
<dbReference type="EMBL" id="JAIPUX010000026">
    <property type="protein sequence ID" value="KAH0631752.1"/>
    <property type="molecule type" value="Genomic_DNA"/>
</dbReference>
<proteinExistence type="inferred from homology"/>
<evidence type="ECO:0000256" key="4">
    <source>
        <dbReference type="ARBA" id="ARBA00022889"/>
    </source>
</evidence>
<evidence type="ECO:0000313" key="8">
    <source>
        <dbReference type="Proteomes" id="UP000826234"/>
    </source>
</evidence>
<name>A0ABQ7TPM9_PHRPL</name>
<keyword evidence="3" id="KW-0732">Signal</keyword>
<keyword evidence="4" id="KW-0130">Cell adhesion</keyword>
<dbReference type="PANTHER" id="PTHR23412:SF15">
    <property type="entry name" value="MESOTHELIN-LIKE PROTEIN"/>
    <property type="match status" value="1"/>
</dbReference>
<keyword evidence="5" id="KW-0472">Membrane</keyword>
<accession>A0ABQ7TPM9</accession>
<comment type="similarity">
    <text evidence="2">Belongs to the mesothelin family.</text>
</comment>
<reference evidence="7 8" key="1">
    <citation type="journal article" date="2022" name="Gigascience">
        <title>A chromosome-level genome assembly and annotation of the desert horned lizard, Phrynosoma platyrhinos, provides insight into chromosomal rearrangements among reptiles.</title>
        <authorList>
            <person name="Koochekian N."/>
            <person name="Ascanio A."/>
            <person name="Farleigh K."/>
            <person name="Card D.C."/>
            <person name="Schield D.R."/>
            <person name="Castoe T.A."/>
            <person name="Jezkova T."/>
        </authorList>
    </citation>
    <scope>NUCLEOTIDE SEQUENCE [LARGE SCALE GENOMIC DNA]</scope>
    <source>
        <strain evidence="7">NK-2021</strain>
    </source>
</reference>
<evidence type="ECO:0000256" key="5">
    <source>
        <dbReference type="ARBA" id="ARBA00023136"/>
    </source>
</evidence>
<evidence type="ECO:0000256" key="6">
    <source>
        <dbReference type="ARBA" id="ARBA00023180"/>
    </source>
</evidence>
<keyword evidence="6" id="KW-0325">Glycoprotein</keyword>